<dbReference type="EMBL" id="VDMO01000020">
    <property type="protein sequence ID" value="TNM68819.1"/>
    <property type="molecule type" value="Genomic_DNA"/>
</dbReference>
<keyword evidence="2" id="KW-0436">Ligase</keyword>
<feature type="domain" description="AMP-binding enzyme C-terminal" evidence="5">
    <location>
        <begin position="436"/>
        <end position="510"/>
    </location>
</feature>
<organism evidence="6 7">
    <name type="scientific">Deinococcus radiopugnans ATCC 19172</name>
    <dbReference type="NCBI Taxonomy" id="585398"/>
    <lineage>
        <taxon>Bacteria</taxon>
        <taxon>Thermotogati</taxon>
        <taxon>Deinococcota</taxon>
        <taxon>Deinococci</taxon>
        <taxon>Deinococcales</taxon>
        <taxon>Deinococcaceae</taxon>
        <taxon>Deinococcus</taxon>
    </lineage>
</organism>
<comment type="similarity">
    <text evidence="1">Belongs to the ATP-dependent AMP-binding enzyme family.</text>
</comment>
<dbReference type="InterPro" id="IPR045851">
    <property type="entry name" value="AMP-bd_C_sf"/>
</dbReference>
<dbReference type="Gene3D" id="3.30.300.30">
    <property type="match status" value="1"/>
</dbReference>
<dbReference type="InterPro" id="IPR000873">
    <property type="entry name" value="AMP-dep_synth/lig_dom"/>
</dbReference>
<dbReference type="AlphaFoldDB" id="A0A5C4Y1E0"/>
<feature type="compositionally biased region" description="Gly residues" evidence="3">
    <location>
        <begin position="7"/>
        <end position="23"/>
    </location>
</feature>
<dbReference type="GO" id="GO:0006631">
    <property type="term" value="P:fatty acid metabolic process"/>
    <property type="evidence" value="ECO:0007669"/>
    <property type="project" value="TreeGrafter"/>
</dbReference>
<evidence type="ECO:0000259" key="4">
    <source>
        <dbReference type="Pfam" id="PF00501"/>
    </source>
</evidence>
<comment type="caution">
    <text evidence="6">The sequence shown here is derived from an EMBL/GenBank/DDBJ whole genome shotgun (WGS) entry which is preliminary data.</text>
</comment>
<dbReference type="PANTHER" id="PTHR43201">
    <property type="entry name" value="ACYL-COA SYNTHETASE"/>
    <property type="match status" value="1"/>
</dbReference>
<dbReference type="OrthoDB" id="56621at2"/>
<evidence type="ECO:0000313" key="6">
    <source>
        <dbReference type="EMBL" id="TNM68819.1"/>
    </source>
</evidence>
<dbReference type="SUPFAM" id="SSF56801">
    <property type="entry name" value="Acetyl-CoA synthetase-like"/>
    <property type="match status" value="1"/>
</dbReference>
<dbReference type="GO" id="GO:0031956">
    <property type="term" value="F:medium-chain fatty acid-CoA ligase activity"/>
    <property type="evidence" value="ECO:0007669"/>
    <property type="project" value="TreeGrafter"/>
</dbReference>
<dbReference type="PANTHER" id="PTHR43201:SF5">
    <property type="entry name" value="MEDIUM-CHAIN ACYL-COA LIGASE ACSF2, MITOCHONDRIAL"/>
    <property type="match status" value="1"/>
</dbReference>
<evidence type="ECO:0000256" key="3">
    <source>
        <dbReference type="SAM" id="MobiDB-lite"/>
    </source>
</evidence>
<evidence type="ECO:0000313" key="7">
    <source>
        <dbReference type="Proteomes" id="UP000313988"/>
    </source>
</evidence>
<dbReference type="Gene3D" id="3.40.50.12780">
    <property type="entry name" value="N-terminal domain of ligase-like"/>
    <property type="match status" value="1"/>
</dbReference>
<accession>A0A5C4Y1E0</accession>
<reference evidence="6 7" key="1">
    <citation type="submission" date="2019-06" db="EMBL/GenBank/DDBJ databases">
        <title>Genome sequence of Deinococcus radiopugnans ATCC 19172.</title>
        <authorList>
            <person name="Maclea K.S."/>
            <person name="Maynard C.R."/>
        </authorList>
    </citation>
    <scope>NUCLEOTIDE SEQUENCE [LARGE SCALE GENOMIC DNA]</scope>
    <source>
        <strain evidence="6 7">ATCC 19172</strain>
    </source>
</reference>
<dbReference type="InterPro" id="IPR042099">
    <property type="entry name" value="ANL_N_sf"/>
</dbReference>
<sequence length="533" mass="55365">MVAERATGGGAAVSEGAGPGAGRSGRDGAAADARAQPVNLPAAIRRTGVLGPQPARAALGLGWTLLRHGPTLYGLAAWNARRIPNAVALVDEHGPLTYAELLARADAITAILSRQVKPGAAVGLLGGNSTEFVAALLACVRLGARTVLLNTSHSAAEIGRVEREQQLSLLICDGDWPERLPGQVDAGLTVLSLSELGPADAKSPPFLPRIGPLVLLTSGSTGTPRAVRSRVGLWAGLRVAGALVDALPLRAGAPTLLPLPLFHGHGLATLGMALALGAPLHLCRPTAEAMWRTLQQEGIEILVLVPTLLHRLLDGPDRRAAPALHTIVCGSAPLGAPLALSALDHFGDVLFNLYGSTETGLISLATPADLRAAPGSVGRALRGVTLELRGEVGRVIVNGHDTGDLASRDPAGRLTLQGRADELLNCGGENVLPASLEDRIATLDEVAECAVVGVPCAEFGTGIHAYIVLKFGHEVTSEQLQDQLRPLLPRMFRPQKITLLDALPRTPTGKLLRSRLPAEAHMKLGATDEPSSP</sequence>
<evidence type="ECO:0000256" key="2">
    <source>
        <dbReference type="ARBA" id="ARBA00022598"/>
    </source>
</evidence>
<dbReference type="Pfam" id="PF13193">
    <property type="entry name" value="AMP-binding_C"/>
    <property type="match status" value="1"/>
</dbReference>
<evidence type="ECO:0000256" key="1">
    <source>
        <dbReference type="ARBA" id="ARBA00006432"/>
    </source>
</evidence>
<dbReference type="PROSITE" id="PS00455">
    <property type="entry name" value="AMP_BINDING"/>
    <property type="match status" value="1"/>
</dbReference>
<gene>
    <name evidence="6" type="ORF">FHR04_15745</name>
</gene>
<proteinExistence type="inferred from homology"/>
<dbReference type="InterPro" id="IPR025110">
    <property type="entry name" value="AMP-bd_C"/>
</dbReference>
<dbReference type="Proteomes" id="UP000313988">
    <property type="component" value="Unassembled WGS sequence"/>
</dbReference>
<feature type="region of interest" description="Disordered" evidence="3">
    <location>
        <begin position="1"/>
        <end position="32"/>
    </location>
</feature>
<evidence type="ECO:0000259" key="5">
    <source>
        <dbReference type="Pfam" id="PF13193"/>
    </source>
</evidence>
<name>A0A5C4Y1E0_9DEIO</name>
<feature type="domain" description="AMP-dependent synthetase/ligase" evidence="4">
    <location>
        <begin position="78"/>
        <end position="410"/>
    </location>
</feature>
<protein>
    <submittedName>
        <fullName evidence="6">AMP-binding protein</fullName>
    </submittedName>
</protein>
<dbReference type="InterPro" id="IPR020845">
    <property type="entry name" value="AMP-binding_CS"/>
</dbReference>
<dbReference type="Pfam" id="PF00501">
    <property type="entry name" value="AMP-binding"/>
    <property type="match status" value="1"/>
</dbReference>